<dbReference type="SUPFAM" id="SSF50151">
    <property type="entry name" value="SacY-like RNA-binding domain"/>
    <property type="match status" value="1"/>
</dbReference>
<dbReference type="InterPro" id="IPR036650">
    <property type="entry name" value="CAT_RNA-bd_dom_sf"/>
</dbReference>
<organism evidence="3 4">
    <name type="scientific">Anaeromicropila herbilytica</name>
    <dbReference type="NCBI Taxonomy" id="2785025"/>
    <lineage>
        <taxon>Bacteria</taxon>
        <taxon>Bacillati</taxon>
        <taxon>Bacillota</taxon>
        <taxon>Clostridia</taxon>
        <taxon>Lachnospirales</taxon>
        <taxon>Lachnospiraceae</taxon>
        <taxon>Anaeromicropila</taxon>
    </lineage>
</organism>
<accession>A0A7R7IFV5</accession>
<dbReference type="KEGG" id="ahb:bsdtb5_37630"/>
<dbReference type="GO" id="GO:0006355">
    <property type="term" value="P:regulation of DNA-templated transcription"/>
    <property type="evidence" value="ECO:0007669"/>
    <property type="project" value="InterPro"/>
</dbReference>
<dbReference type="InterPro" id="IPR011608">
    <property type="entry name" value="PRD"/>
</dbReference>
<dbReference type="PANTHER" id="PTHR30185:SF15">
    <property type="entry name" value="CRYPTIC BETA-GLUCOSIDE BGL OPERON ANTITERMINATOR"/>
    <property type="match status" value="1"/>
</dbReference>
<dbReference type="InterPro" id="IPR036634">
    <property type="entry name" value="PRD_sf"/>
</dbReference>
<sequence>MKISKVINNNVITTFDEHNNEIVIMGCGIGFRKNPKDEVDETKIEKIFSMSNSNTTKQFQTLLEKIPLEIIRTANEIIAYAKCSLTKELSDSIYVALTDHLNFAVERCKKQINFKNALLWEIKRFYNHEYLIAKEAIAIIDRNLGIQMNEDEVGFIALHIVNAELNTDMEHSLAMTKMIQDILNIIKYHYQVQVDENTLHYERFITHLKFFVERAFRNNYYQTEDIEFCKMIQKQYTQAYQCSIKIAEYMKSKINYELTEEELSYLTIHIKRITTDMK</sequence>
<dbReference type="EMBL" id="AP024169">
    <property type="protein sequence ID" value="BCN32468.1"/>
    <property type="molecule type" value="Genomic_DNA"/>
</dbReference>
<keyword evidence="1" id="KW-0677">Repeat</keyword>
<feature type="domain" description="PRD" evidence="2">
    <location>
        <begin position="171"/>
        <end position="278"/>
    </location>
</feature>
<keyword evidence="4" id="KW-1185">Reference proteome</keyword>
<reference evidence="3 4" key="1">
    <citation type="submission" date="2020-11" db="EMBL/GenBank/DDBJ databases">
        <title>Draft genome sequencing of a Lachnospiraceae strain isolated from anoxic soil subjected to BSD treatment.</title>
        <authorList>
            <person name="Uek A."/>
            <person name="Tonouchi A."/>
        </authorList>
    </citation>
    <scope>NUCLEOTIDE SEQUENCE [LARGE SCALE GENOMIC DNA]</scope>
    <source>
        <strain evidence="3 4">TB5</strain>
    </source>
</reference>
<dbReference type="SUPFAM" id="SSF63520">
    <property type="entry name" value="PTS-regulatory domain, PRD"/>
    <property type="match status" value="2"/>
</dbReference>
<dbReference type="InterPro" id="IPR004341">
    <property type="entry name" value="CAT_RNA-bd_dom"/>
</dbReference>
<gene>
    <name evidence="3" type="primary">licT</name>
    <name evidence="3" type="ORF">bsdtb5_37630</name>
</gene>
<feature type="domain" description="PRD" evidence="2">
    <location>
        <begin position="65"/>
        <end position="170"/>
    </location>
</feature>
<name>A0A7R7IFV5_9FIRM</name>
<dbReference type="InterPro" id="IPR050661">
    <property type="entry name" value="BglG_antiterminators"/>
</dbReference>
<dbReference type="Pfam" id="PF00874">
    <property type="entry name" value="PRD"/>
    <property type="match status" value="2"/>
</dbReference>
<dbReference type="SMART" id="SM01061">
    <property type="entry name" value="CAT_RBD"/>
    <property type="match status" value="1"/>
</dbReference>
<evidence type="ECO:0000256" key="1">
    <source>
        <dbReference type="ARBA" id="ARBA00022737"/>
    </source>
</evidence>
<dbReference type="Pfam" id="PF03123">
    <property type="entry name" value="CAT_RBD"/>
    <property type="match status" value="1"/>
</dbReference>
<protein>
    <submittedName>
        <fullName evidence="3">Transcription antiterminator LicT</fullName>
    </submittedName>
</protein>
<evidence type="ECO:0000313" key="4">
    <source>
        <dbReference type="Proteomes" id="UP000595897"/>
    </source>
</evidence>
<dbReference type="Gene3D" id="1.10.1790.10">
    <property type="entry name" value="PRD domain"/>
    <property type="match status" value="2"/>
</dbReference>
<dbReference type="Proteomes" id="UP000595897">
    <property type="component" value="Chromosome"/>
</dbReference>
<evidence type="ECO:0000259" key="2">
    <source>
        <dbReference type="PROSITE" id="PS51372"/>
    </source>
</evidence>
<dbReference type="RefSeq" id="WP_271713516.1">
    <property type="nucleotide sequence ID" value="NZ_AP024169.1"/>
</dbReference>
<dbReference type="NCBIfam" id="NF046042">
    <property type="entry name" value="LicT"/>
    <property type="match status" value="1"/>
</dbReference>
<dbReference type="Gene3D" id="2.30.24.10">
    <property type="entry name" value="CAT RNA-binding domain"/>
    <property type="match status" value="1"/>
</dbReference>
<dbReference type="PROSITE" id="PS51372">
    <property type="entry name" value="PRD_2"/>
    <property type="match status" value="2"/>
</dbReference>
<proteinExistence type="predicted"/>
<dbReference type="PANTHER" id="PTHR30185">
    <property type="entry name" value="CRYPTIC BETA-GLUCOSIDE BGL OPERON ANTITERMINATOR"/>
    <property type="match status" value="1"/>
</dbReference>
<evidence type="ECO:0000313" key="3">
    <source>
        <dbReference type="EMBL" id="BCN32468.1"/>
    </source>
</evidence>
<dbReference type="AlphaFoldDB" id="A0A7R7IFV5"/>
<dbReference type="GO" id="GO:0003723">
    <property type="term" value="F:RNA binding"/>
    <property type="evidence" value="ECO:0007669"/>
    <property type="project" value="InterPro"/>
</dbReference>